<sequence length="235" mass="27890">MERDTDNASSRRPREDMDYWLERCSICFDARLDLCLEYCRDQYCLDCFRRYVTEVVVSSWGLSVTKVRCPVCQNHIPQSEWSKFVPSSVVEQYNRFNRPYRSFTRCCPRCETEVAPCEYKTEGLLYSRGKRVHDMMSKLILSCPLGEYHSNDPTHTTIQRMIKIFSRQQWRNSTLVDTYQRTMKALISFVETHTGAVSLQSVFEISHQILQLDMKPETWKRLQFAHISFFPSVDW</sequence>
<keyword evidence="1" id="KW-0862">Zinc</keyword>
<dbReference type="Gene3D" id="3.30.40.10">
    <property type="entry name" value="Zinc/RING finger domain, C3HC4 (zinc finger)"/>
    <property type="match status" value="1"/>
</dbReference>
<comment type="caution">
    <text evidence="3">The sequence shown here is derived from an EMBL/GenBank/DDBJ whole genome shotgun (WGS) entry which is preliminary data.</text>
</comment>
<dbReference type="EMBL" id="JABAYA010000074">
    <property type="protein sequence ID" value="KAF7726679.1"/>
    <property type="molecule type" value="Genomic_DNA"/>
</dbReference>
<keyword evidence="4" id="KW-1185">Reference proteome</keyword>
<dbReference type="InterPro" id="IPR013083">
    <property type="entry name" value="Znf_RING/FYVE/PHD"/>
</dbReference>
<proteinExistence type="predicted"/>
<dbReference type="PROSITE" id="PS50089">
    <property type="entry name" value="ZF_RING_2"/>
    <property type="match status" value="1"/>
</dbReference>
<dbReference type="OrthoDB" id="10264956at2759"/>
<evidence type="ECO:0000259" key="2">
    <source>
        <dbReference type="PROSITE" id="PS50089"/>
    </source>
</evidence>
<dbReference type="SUPFAM" id="SSF57850">
    <property type="entry name" value="RING/U-box"/>
    <property type="match status" value="1"/>
</dbReference>
<dbReference type="GO" id="GO:0008270">
    <property type="term" value="F:zinc ion binding"/>
    <property type="evidence" value="ECO:0007669"/>
    <property type="project" value="UniProtKB-KW"/>
</dbReference>
<organism evidence="3 4">
    <name type="scientific">Apophysomyces ossiformis</name>
    <dbReference type="NCBI Taxonomy" id="679940"/>
    <lineage>
        <taxon>Eukaryota</taxon>
        <taxon>Fungi</taxon>
        <taxon>Fungi incertae sedis</taxon>
        <taxon>Mucoromycota</taxon>
        <taxon>Mucoromycotina</taxon>
        <taxon>Mucoromycetes</taxon>
        <taxon>Mucorales</taxon>
        <taxon>Mucorineae</taxon>
        <taxon>Mucoraceae</taxon>
        <taxon>Apophysomyces</taxon>
    </lineage>
</organism>
<protein>
    <recommendedName>
        <fullName evidence="2">RING-type domain-containing protein</fullName>
    </recommendedName>
</protein>
<feature type="domain" description="RING-type" evidence="2">
    <location>
        <begin position="24"/>
        <end position="73"/>
    </location>
</feature>
<keyword evidence="1" id="KW-0479">Metal-binding</keyword>
<evidence type="ECO:0000256" key="1">
    <source>
        <dbReference type="PROSITE-ProRule" id="PRU00175"/>
    </source>
</evidence>
<reference evidence="3" key="1">
    <citation type="submission" date="2020-01" db="EMBL/GenBank/DDBJ databases">
        <title>Genome Sequencing of Three Apophysomyces-Like Fungal Strains Confirms a Novel Fungal Genus in the Mucoromycota with divergent Burkholderia-like Endosymbiotic Bacteria.</title>
        <authorList>
            <person name="Stajich J.E."/>
            <person name="Macias A.M."/>
            <person name="Carter-House D."/>
            <person name="Lovett B."/>
            <person name="Kasson L.R."/>
            <person name="Berry K."/>
            <person name="Grigoriev I."/>
            <person name="Chang Y."/>
            <person name="Spatafora J."/>
            <person name="Kasson M.T."/>
        </authorList>
    </citation>
    <scope>NUCLEOTIDE SEQUENCE</scope>
    <source>
        <strain evidence="3">NRRL A-21654</strain>
    </source>
</reference>
<gene>
    <name evidence="3" type="ORF">EC973_008553</name>
</gene>
<keyword evidence="1" id="KW-0863">Zinc-finger</keyword>
<dbReference type="InterPro" id="IPR001841">
    <property type="entry name" value="Znf_RING"/>
</dbReference>
<dbReference type="AlphaFoldDB" id="A0A8H7EP37"/>
<evidence type="ECO:0000313" key="4">
    <source>
        <dbReference type="Proteomes" id="UP000605846"/>
    </source>
</evidence>
<accession>A0A8H7EP37</accession>
<evidence type="ECO:0000313" key="3">
    <source>
        <dbReference type="EMBL" id="KAF7726679.1"/>
    </source>
</evidence>
<dbReference type="Proteomes" id="UP000605846">
    <property type="component" value="Unassembled WGS sequence"/>
</dbReference>
<name>A0A8H7EP37_9FUNG</name>